<dbReference type="AlphaFoldDB" id="A0A6G1FBS4"/>
<gene>
    <name evidence="1" type="ORF">E2562_023594</name>
</gene>
<keyword evidence="2" id="KW-1185">Reference proteome</keyword>
<name>A0A6G1FBS4_9ORYZ</name>
<dbReference type="EMBL" id="SPHZ02000001">
    <property type="protein sequence ID" value="KAF0934232.1"/>
    <property type="molecule type" value="Genomic_DNA"/>
</dbReference>
<comment type="caution">
    <text evidence="1">The sequence shown here is derived from an EMBL/GenBank/DDBJ whole genome shotgun (WGS) entry which is preliminary data.</text>
</comment>
<accession>A0A6G1FBS4</accession>
<sequence length="65" mass="7204">MEASPSCGYQPPLRSFGHRVHHQVTDLSNFSLSRKHLASMASFWPLVHGKESGIPSTMNELLAVK</sequence>
<evidence type="ECO:0000313" key="2">
    <source>
        <dbReference type="Proteomes" id="UP000479710"/>
    </source>
</evidence>
<reference evidence="1 2" key="1">
    <citation type="submission" date="2019-11" db="EMBL/GenBank/DDBJ databases">
        <title>Whole genome sequence of Oryza granulata.</title>
        <authorList>
            <person name="Li W."/>
        </authorList>
    </citation>
    <scope>NUCLEOTIDE SEQUENCE [LARGE SCALE GENOMIC DNA]</scope>
    <source>
        <strain evidence="2">cv. Menghai</strain>
        <tissue evidence="1">Leaf</tissue>
    </source>
</reference>
<dbReference type="Proteomes" id="UP000479710">
    <property type="component" value="Unassembled WGS sequence"/>
</dbReference>
<proteinExistence type="predicted"/>
<protein>
    <submittedName>
        <fullName evidence="1">Uncharacterized protein</fullName>
    </submittedName>
</protein>
<evidence type="ECO:0000313" key="1">
    <source>
        <dbReference type="EMBL" id="KAF0934232.1"/>
    </source>
</evidence>
<organism evidence="1 2">
    <name type="scientific">Oryza meyeriana var. granulata</name>
    <dbReference type="NCBI Taxonomy" id="110450"/>
    <lineage>
        <taxon>Eukaryota</taxon>
        <taxon>Viridiplantae</taxon>
        <taxon>Streptophyta</taxon>
        <taxon>Embryophyta</taxon>
        <taxon>Tracheophyta</taxon>
        <taxon>Spermatophyta</taxon>
        <taxon>Magnoliopsida</taxon>
        <taxon>Liliopsida</taxon>
        <taxon>Poales</taxon>
        <taxon>Poaceae</taxon>
        <taxon>BOP clade</taxon>
        <taxon>Oryzoideae</taxon>
        <taxon>Oryzeae</taxon>
        <taxon>Oryzinae</taxon>
        <taxon>Oryza</taxon>
        <taxon>Oryza meyeriana</taxon>
    </lineage>
</organism>